<protein>
    <submittedName>
        <fullName evidence="2">Uncharacterized protein</fullName>
    </submittedName>
</protein>
<organism evidence="2 3">
    <name type="scientific">Aspergillus piperis CBS 112811</name>
    <dbReference type="NCBI Taxonomy" id="1448313"/>
    <lineage>
        <taxon>Eukaryota</taxon>
        <taxon>Fungi</taxon>
        <taxon>Dikarya</taxon>
        <taxon>Ascomycota</taxon>
        <taxon>Pezizomycotina</taxon>
        <taxon>Eurotiomycetes</taxon>
        <taxon>Eurotiomycetidae</taxon>
        <taxon>Eurotiales</taxon>
        <taxon>Aspergillaceae</taxon>
        <taxon>Aspergillus</taxon>
        <taxon>Aspergillus subgen. Circumdati</taxon>
    </lineage>
</organism>
<sequence length="79" mass="8500">MGRTELQTEGTPDASQIKLAWRIMQPQKGTRARSSIGANPRRKASLLKPWPGGARTAQQCSAGESGLLEWIGIVCPLAL</sequence>
<dbReference type="AlphaFoldDB" id="A0A8G1R0G5"/>
<dbReference type="EMBL" id="KZ825064">
    <property type="protein sequence ID" value="RAH56897.1"/>
    <property type="molecule type" value="Genomic_DNA"/>
</dbReference>
<dbReference type="Proteomes" id="UP000249526">
    <property type="component" value="Unassembled WGS sequence"/>
</dbReference>
<evidence type="ECO:0000313" key="2">
    <source>
        <dbReference type="EMBL" id="RAH56897.1"/>
    </source>
</evidence>
<accession>A0A8G1R0G5</accession>
<gene>
    <name evidence="2" type="ORF">BO85DRAFT_450294</name>
</gene>
<feature type="region of interest" description="Disordered" evidence="1">
    <location>
        <begin position="28"/>
        <end position="55"/>
    </location>
</feature>
<evidence type="ECO:0000313" key="3">
    <source>
        <dbReference type="Proteomes" id="UP000249526"/>
    </source>
</evidence>
<keyword evidence="3" id="KW-1185">Reference proteome</keyword>
<proteinExistence type="predicted"/>
<name>A0A8G1R0G5_9EURO</name>
<dbReference type="RefSeq" id="XP_025514819.1">
    <property type="nucleotide sequence ID" value="XM_025660341.1"/>
</dbReference>
<reference evidence="2 3" key="1">
    <citation type="submission" date="2018-02" db="EMBL/GenBank/DDBJ databases">
        <title>The genomes of Aspergillus section Nigri reveals drivers in fungal speciation.</title>
        <authorList>
            <consortium name="DOE Joint Genome Institute"/>
            <person name="Vesth T.C."/>
            <person name="Nybo J."/>
            <person name="Theobald S."/>
            <person name="Brandl J."/>
            <person name="Frisvad J.C."/>
            <person name="Nielsen K.F."/>
            <person name="Lyhne E.K."/>
            <person name="Kogle M.E."/>
            <person name="Kuo A."/>
            <person name="Riley R."/>
            <person name="Clum A."/>
            <person name="Nolan M."/>
            <person name="Lipzen A."/>
            <person name="Salamov A."/>
            <person name="Henrissat B."/>
            <person name="Wiebenga A."/>
            <person name="De vries R.P."/>
            <person name="Grigoriev I.V."/>
            <person name="Mortensen U.H."/>
            <person name="Andersen M.R."/>
            <person name="Baker S.E."/>
        </authorList>
    </citation>
    <scope>NUCLEOTIDE SEQUENCE [LARGE SCALE GENOMIC DNA]</scope>
    <source>
        <strain evidence="2 3">CBS 112811</strain>
    </source>
</reference>
<dbReference type="GeneID" id="37163743"/>
<evidence type="ECO:0000256" key="1">
    <source>
        <dbReference type="SAM" id="MobiDB-lite"/>
    </source>
</evidence>